<evidence type="ECO:0000313" key="4">
    <source>
        <dbReference type="Proteomes" id="UP000789595"/>
    </source>
</evidence>
<dbReference type="AlphaFoldDB" id="A0A8J2S7C0"/>
<dbReference type="OrthoDB" id="10684903at2759"/>
<protein>
    <submittedName>
        <fullName evidence="3">Uncharacterized protein</fullName>
    </submittedName>
</protein>
<organism evidence="3 4">
    <name type="scientific">Pelagomonas calceolata</name>
    <dbReference type="NCBI Taxonomy" id="35677"/>
    <lineage>
        <taxon>Eukaryota</taxon>
        <taxon>Sar</taxon>
        <taxon>Stramenopiles</taxon>
        <taxon>Ochrophyta</taxon>
        <taxon>Pelagophyceae</taxon>
        <taxon>Pelagomonadales</taxon>
        <taxon>Pelagomonadaceae</taxon>
        <taxon>Pelagomonas</taxon>
    </lineage>
</organism>
<comment type="caution">
    <text evidence="3">The sequence shown here is derived from an EMBL/GenBank/DDBJ whole genome shotgun (WGS) entry which is preliminary data.</text>
</comment>
<dbReference type="Proteomes" id="UP000789595">
    <property type="component" value="Unassembled WGS sequence"/>
</dbReference>
<feature type="chain" id="PRO_5035176695" evidence="2">
    <location>
        <begin position="22"/>
        <end position="288"/>
    </location>
</feature>
<feature type="region of interest" description="Disordered" evidence="1">
    <location>
        <begin position="154"/>
        <end position="194"/>
    </location>
</feature>
<evidence type="ECO:0000256" key="1">
    <source>
        <dbReference type="SAM" id="MobiDB-lite"/>
    </source>
</evidence>
<gene>
    <name evidence="3" type="ORF">PECAL_1P17010</name>
</gene>
<accession>A0A8J2S7C0</accession>
<keyword evidence="2" id="KW-0732">Signal</keyword>
<evidence type="ECO:0000313" key="3">
    <source>
        <dbReference type="EMBL" id="CAH0365270.1"/>
    </source>
</evidence>
<proteinExistence type="predicted"/>
<name>A0A8J2S7C0_9STRA</name>
<feature type="compositionally biased region" description="Pro residues" evidence="1">
    <location>
        <begin position="179"/>
        <end position="193"/>
    </location>
</feature>
<reference evidence="3" key="1">
    <citation type="submission" date="2021-11" db="EMBL/GenBank/DDBJ databases">
        <authorList>
            <consortium name="Genoscope - CEA"/>
            <person name="William W."/>
        </authorList>
    </citation>
    <scope>NUCLEOTIDE SEQUENCE</scope>
</reference>
<dbReference type="EMBL" id="CAKKNE010000001">
    <property type="protein sequence ID" value="CAH0365270.1"/>
    <property type="molecule type" value="Genomic_DNA"/>
</dbReference>
<keyword evidence="4" id="KW-1185">Reference proteome</keyword>
<evidence type="ECO:0000256" key="2">
    <source>
        <dbReference type="SAM" id="SignalP"/>
    </source>
</evidence>
<sequence length="288" mass="32213">MPRYVLALVFAVGQSLVASVATPSRRPRTIIRAEPPNVPQDLPFDIQRRVDEAKRRQTERQTEDTQRKRLRKKELLKALQLAKLRRQFSAFGFDDVDRELKRVAAARRDQDSFSNITLGDRASWLGPLAEGLLPPKPANERPVVKLNRPPVAKGLKFPTEDAHPPPAPAPPVGASGLRPVPPKPGLPKLPSEPLPSLKLEKVRVKTKSEVYEPLTERDTTGGMARGLARDDTVSSLYCSTPACADDVEPAKIKRRFRRVDAALGRYAKAPRRWWFRRPRAAGVGRRKG</sequence>
<feature type="signal peptide" evidence="2">
    <location>
        <begin position="1"/>
        <end position="21"/>
    </location>
</feature>